<dbReference type="OrthoDB" id="2442370at2759"/>
<keyword evidence="3" id="KW-1185">Reference proteome</keyword>
<sequence>MSLQNTPTMSKASKRNLRKKELRTIKKAKIEKSDSSIVGEGISNSNANHIEESTNIFYDPLKHKTQSETHLSKSKSREYILSYWKSEDFMASDLKSKNDLQSIFLMDPKITFFEKFAERKRQREVIKTLLDRELLPLDAVKQNTFSLKYDALSKFDLENIWSELYNSERSLPPQTTQIIHPILTTFQIPAEFIDLLESEIFDHTKPTNKNSDLAWKQFALWAFFAISPSIVKQICNHCQCLWSKIKHAHQQHVKAGKVSLKQTTISKALCRNLKDKQIIASVLTDKMSEEDVNIKGYHHIFDPQCFKNALGETMVLFRVPESPKVQK</sequence>
<comment type="caution">
    <text evidence="2">The sequence shown here is derived from an EMBL/GenBank/DDBJ whole genome shotgun (WGS) entry which is preliminary data.</text>
</comment>
<dbReference type="AlphaFoldDB" id="A0A397U1B5"/>
<name>A0A397U1B5_9GLOM</name>
<gene>
    <name evidence="2" type="ORF">C2G38_865298</name>
</gene>
<reference evidence="2 3" key="1">
    <citation type="submission" date="2018-06" db="EMBL/GenBank/DDBJ databases">
        <title>Comparative genomics reveals the genomic features of Rhizophagus irregularis, R. cerebriforme, R. diaphanum and Gigaspora rosea, and their symbiotic lifestyle signature.</title>
        <authorList>
            <person name="Morin E."/>
            <person name="San Clemente H."/>
            <person name="Chen E.C.H."/>
            <person name="De La Providencia I."/>
            <person name="Hainaut M."/>
            <person name="Kuo A."/>
            <person name="Kohler A."/>
            <person name="Murat C."/>
            <person name="Tang N."/>
            <person name="Roy S."/>
            <person name="Loubradou J."/>
            <person name="Henrissat B."/>
            <person name="Grigoriev I.V."/>
            <person name="Corradi N."/>
            <person name="Roux C."/>
            <person name="Martin F.M."/>
        </authorList>
    </citation>
    <scope>NUCLEOTIDE SEQUENCE [LARGE SCALE GENOMIC DNA]</scope>
    <source>
        <strain evidence="2 3">DAOM 194757</strain>
    </source>
</reference>
<dbReference type="STRING" id="44941.A0A397U1B5"/>
<dbReference type="Proteomes" id="UP000266673">
    <property type="component" value="Unassembled WGS sequence"/>
</dbReference>
<evidence type="ECO:0000313" key="3">
    <source>
        <dbReference type="Proteomes" id="UP000266673"/>
    </source>
</evidence>
<feature type="region of interest" description="Disordered" evidence="1">
    <location>
        <begin position="1"/>
        <end position="20"/>
    </location>
</feature>
<accession>A0A397U1B5</accession>
<organism evidence="2 3">
    <name type="scientific">Gigaspora rosea</name>
    <dbReference type="NCBI Taxonomy" id="44941"/>
    <lineage>
        <taxon>Eukaryota</taxon>
        <taxon>Fungi</taxon>
        <taxon>Fungi incertae sedis</taxon>
        <taxon>Mucoromycota</taxon>
        <taxon>Glomeromycotina</taxon>
        <taxon>Glomeromycetes</taxon>
        <taxon>Diversisporales</taxon>
        <taxon>Gigasporaceae</taxon>
        <taxon>Gigaspora</taxon>
    </lineage>
</organism>
<evidence type="ECO:0000256" key="1">
    <source>
        <dbReference type="SAM" id="MobiDB-lite"/>
    </source>
</evidence>
<protein>
    <submittedName>
        <fullName evidence="2">Uncharacterized protein</fullName>
    </submittedName>
</protein>
<feature type="compositionally biased region" description="Polar residues" evidence="1">
    <location>
        <begin position="1"/>
        <end position="11"/>
    </location>
</feature>
<dbReference type="EMBL" id="QKWP01002653">
    <property type="protein sequence ID" value="RIB02569.1"/>
    <property type="molecule type" value="Genomic_DNA"/>
</dbReference>
<evidence type="ECO:0000313" key="2">
    <source>
        <dbReference type="EMBL" id="RIB02569.1"/>
    </source>
</evidence>
<proteinExistence type="predicted"/>